<dbReference type="SUPFAM" id="SSF46689">
    <property type="entry name" value="Homeodomain-like"/>
    <property type="match status" value="1"/>
</dbReference>
<gene>
    <name evidence="5" type="ORF">SVA_1213</name>
    <name evidence="6" type="ORF">SVA_2020</name>
</gene>
<accession>A0A1B4V7I7</accession>
<evidence type="ECO:0000313" key="5">
    <source>
        <dbReference type="EMBL" id="BAU47788.1"/>
    </source>
</evidence>
<dbReference type="InterPro" id="IPR036397">
    <property type="entry name" value="RNaseH_sf"/>
</dbReference>
<dbReference type="InterPro" id="IPR007889">
    <property type="entry name" value="HTH_Psq"/>
</dbReference>
<dbReference type="NCBIfam" id="NF033516">
    <property type="entry name" value="transpos_IS3"/>
    <property type="match status" value="1"/>
</dbReference>
<dbReference type="GO" id="GO:0015074">
    <property type="term" value="P:DNA integration"/>
    <property type="evidence" value="ECO:0007669"/>
    <property type="project" value="InterPro"/>
</dbReference>
<dbReference type="RefSeq" id="WP_096460180.1">
    <property type="nucleotide sequence ID" value="NZ_AP014936.1"/>
</dbReference>
<dbReference type="InterPro" id="IPR048020">
    <property type="entry name" value="Transpos_IS3"/>
</dbReference>
<proteinExistence type="inferred from homology"/>
<feature type="domain" description="HTH psq-type" evidence="3">
    <location>
        <begin position="1"/>
        <end position="50"/>
    </location>
</feature>
<dbReference type="Gene3D" id="1.10.10.60">
    <property type="entry name" value="Homeodomain-like"/>
    <property type="match status" value="1"/>
</dbReference>
<dbReference type="InterPro" id="IPR012337">
    <property type="entry name" value="RNaseH-like_sf"/>
</dbReference>
<dbReference type="Pfam" id="PF13276">
    <property type="entry name" value="HTH_21"/>
    <property type="match status" value="1"/>
</dbReference>
<dbReference type="Pfam" id="PF13333">
    <property type="entry name" value="rve_2"/>
    <property type="match status" value="1"/>
</dbReference>
<dbReference type="PROSITE" id="PS50994">
    <property type="entry name" value="INTEGRASE"/>
    <property type="match status" value="1"/>
</dbReference>
<dbReference type="SUPFAM" id="SSF53098">
    <property type="entry name" value="Ribonuclease H-like"/>
    <property type="match status" value="1"/>
</dbReference>
<comment type="similarity">
    <text evidence="1">Belongs to the transposase 8 family.</text>
</comment>
<dbReference type="Pfam" id="PF00665">
    <property type="entry name" value="rve"/>
    <property type="match status" value="1"/>
</dbReference>
<dbReference type="PROSITE" id="PS50960">
    <property type="entry name" value="HTH_PSQ"/>
    <property type="match status" value="1"/>
</dbReference>
<dbReference type="AlphaFoldDB" id="A0A1B4V7I7"/>
<dbReference type="InterPro" id="IPR009057">
    <property type="entry name" value="Homeodomain-like_sf"/>
</dbReference>
<dbReference type="Pfam" id="PF01527">
    <property type="entry name" value="HTH_Tnp_1"/>
    <property type="match status" value="1"/>
</dbReference>
<sequence length="384" mass="44466">MTKRKTFTREFKLEAIRLLDSGEKKPADLARELGIPRNRLYKWREQLLAKRSDGVFPGHGRQRGTDAEVAALKREIARLKEENEILKKAATYFAKQSLKHRFIADNQGAYTVAALCRALGVSRCGYYAARSRTPSERARRNTDLLHRIRHIHATSRENYGAVKTLEALHAEGIDCGLKRVARLRRVHGIEAKRRRRFKQAYRARHSEPPAPNLLDRNFAANAPDCVWATDITFVPTREGWLYVAVVIDLYSRRVVGWAMHRRINLPIVVEALAMAIEQRRPAPGLIHHSDRGQLYLATAYRDLLKAHGMIQSMSRKGDCYDNAVVESFFSNLKNELTWHRSFETRDEARRAIFDYIELFYNRERLHQTLDYVSPVRYEDSRVVA</sequence>
<dbReference type="GO" id="GO:0003677">
    <property type="term" value="F:DNA binding"/>
    <property type="evidence" value="ECO:0007669"/>
    <property type="project" value="InterPro"/>
</dbReference>
<evidence type="ECO:0000313" key="6">
    <source>
        <dbReference type="EMBL" id="BAU48572.1"/>
    </source>
</evidence>
<name>A0A1B4V7I7_9GAMM</name>
<dbReference type="Gene3D" id="3.30.420.10">
    <property type="entry name" value="Ribonuclease H-like superfamily/Ribonuclease H"/>
    <property type="match status" value="1"/>
</dbReference>
<dbReference type="EMBL" id="AP014936">
    <property type="protein sequence ID" value="BAU48572.1"/>
    <property type="molecule type" value="Genomic_DNA"/>
</dbReference>
<dbReference type="KEGG" id="sva:SVA_2020"/>
<evidence type="ECO:0000259" key="3">
    <source>
        <dbReference type="PROSITE" id="PS50960"/>
    </source>
</evidence>
<evidence type="ECO:0000259" key="4">
    <source>
        <dbReference type="PROSITE" id="PS50994"/>
    </source>
</evidence>
<organism evidence="6 7">
    <name type="scientific">Sulfurifustis variabilis</name>
    <dbReference type="NCBI Taxonomy" id="1675686"/>
    <lineage>
        <taxon>Bacteria</taxon>
        <taxon>Pseudomonadati</taxon>
        <taxon>Pseudomonadota</taxon>
        <taxon>Gammaproteobacteria</taxon>
        <taxon>Acidiferrobacterales</taxon>
        <taxon>Acidiferrobacteraceae</taxon>
        <taxon>Sulfurifustis</taxon>
    </lineage>
</organism>
<dbReference type="GO" id="GO:0006313">
    <property type="term" value="P:DNA transposition"/>
    <property type="evidence" value="ECO:0007669"/>
    <property type="project" value="InterPro"/>
</dbReference>
<feature type="coiled-coil region" evidence="2">
    <location>
        <begin position="62"/>
        <end position="89"/>
    </location>
</feature>
<dbReference type="OrthoDB" id="9814512at2"/>
<dbReference type="PANTHER" id="PTHR46889">
    <property type="entry name" value="TRANSPOSASE INSF FOR INSERTION SEQUENCE IS3B-RELATED"/>
    <property type="match status" value="1"/>
</dbReference>
<dbReference type="InterPro" id="IPR002514">
    <property type="entry name" value="Transposase_8"/>
</dbReference>
<evidence type="ECO:0000256" key="2">
    <source>
        <dbReference type="SAM" id="Coils"/>
    </source>
</evidence>
<feature type="domain" description="Integrase catalytic" evidence="4">
    <location>
        <begin position="219"/>
        <end position="382"/>
    </location>
</feature>
<dbReference type="Proteomes" id="UP000218899">
    <property type="component" value="Chromosome"/>
</dbReference>
<evidence type="ECO:0000256" key="1">
    <source>
        <dbReference type="ARBA" id="ARBA00009964"/>
    </source>
</evidence>
<dbReference type="PANTHER" id="PTHR46889:SF4">
    <property type="entry name" value="TRANSPOSASE INSO FOR INSERTION SEQUENCE ELEMENT IS911B-RELATED"/>
    <property type="match status" value="1"/>
</dbReference>
<dbReference type="EMBL" id="AP014936">
    <property type="protein sequence ID" value="BAU47788.1"/>
    <property type="molecule type" value="Genomic_DNA"/>
</dbReference>
<keyword evidence="2" id="KW-0175">Coiled coil</keyword>
<reference evidence="6 7" key="1">
    <citation type="submission" date="2015-08" db="EMBL/GenBank/DDBJ databases">
        <title>Complete genome sequence of Sulfurifustis variabilis.</title>
        <authorList>
            <person name="Miura A."/>
            <person name="Kojima H."/>
            <person name="Fukui M."/>
        </authorList>
    </citation>
    <scope>NUCLEOTIDE SEQUENCE [LARGE SCALE GENOMIC DNA]</scope>
    <source>
        <strain evidence="6">SkN76</strain>
        <strain evidence="7">skN76</strain>
    </source>
</reference>
<dbReference type="GO" id="GO:0004803">
    <property type="term" value="F:transposase activity"/>
    <property type="evidence" value="ECO:0007669"/>
    <property type="project" value="InterPro"/>
</dbReference>
<evidence type="ECO:0000313" key="7">
    <source>
        <dbReference type="Proteomes" id="UP000218899"/>
    </source>
</evidence>
<protein>
    <submittedName>
        <fullName evidence="6">Transposase</fullName>
    </submittedName>
</protein>
<dbReference type="KEGG" id="sva:SVA_1213"/>
<dbReference type="InterPro" id="IPR025948">
    <property type="entry name" value="HTH-like_dom"/>
</dbReference>
<dbReference type="InterPro" id="IPR050900">
    <property type="entry name" value="Transposase_IS3/IS150/IS904"/>
</dbReference>
<dbReference type="InterPro" id="IPR001584">
    <property type="entry name" value="Integrase_cat-core"/>
</dbReference>
<keyword evidence="7" id="KW-1185">Reference proteome</keyword>